<keyword evidence="2" id="KW-1185">Reference proteome</keyword>
<dbReference type="Proteomes" id="UP000630142">
    <property type="component" value="Unassembled WGS sequence"/>
</dbReference>
<dbReference type="InterPro" id="IPR027266">
    <property type="entry name" value="TrmE/GcvT-like"/>
</dbReference>
<dbReference type="InterPro" id="IPR007375">
    <property type="entry name" value="SoxG"/>
</dbReference>
<sequence>MPDFQLHHRAALAGVTAINGARIRLTPLPEGTVLQVLGAPAEVGKSGEIADKYGFSVRKNGPADRFWVADQPVSSGFLPEISAQWPELSVVDQSHGRVRIAIEGDAVEDVLAKGTGIDLANFEVGSATTTLIGHIATHITRIAPDRFELMVLRGFAESLWHDLETMIREFI</sequence>
<dbReference type="EMBL" id="BMZQ01000001">
    <property type="protein sequence ID" value="GHD13080.1"/>
    <property type="molecule type" value="Genomic_DNA"/>
</dbReference>
<dbReference type="Gene3D" id="3.30.1360.120">
    <property type="entry name" value="Probable tRNA modification gtpase trme, domain 1"/>
    <property type="match status" value="1"/>
</dbReference>
<dbReference type="Pfam" id="PF04268">
    <property type="entry name" value="SoxG"/>
    <property type="match status" value="1"/>
</dbReference>
<organism evidence="1 2">
    <name type="scientific">Tianweitania populi</name>
    <dbReference type="NCBI Taxonomy" id="1607949"/>
    <lineage>
        <taxon>Bacteria</taxon>
        <taxon>Pseudomonadati</taxon>
        <taxon>Pseudomonadota</taxon>
        <taxon>Alphaproteobacteria</taxon>
        <taxon>Hyphomicrobiales</taxon>
        <taxon>Phyllobacteriaceae</taxon>
        <taxon>Tianweitania</taxon>
    </lineage>
</organism>
<gene>
    <name evidence="1" type="primary">soxG2</name>
    <name evidence="1" type="ORF">GCM10016234_18190</name>
</gene>
<proteinExistence type="predicted"/>
<dbReference type="SUPFAM" id="SSF103025">
    <property type="entry name" value="Folate-binding domain"/>
    <property type="match status" value="1"/>
</dbReference>
<evidence type="ECO:0000313" key="2">
    <source>
        <dbReference type="Proteomes" id="UP000630142"/>
    </source>
</evidence>
<name>A0A8J3DP21_9HYPH</name>
<comment type="caution">
    <text evidence="1">The sequence shown here is derived from an EMBL/GenBank/DDBJ whole genome shotgun (WGS) entry which is preliminary data.</text>
</comment>
<protein>
    <submittedName>
        <fullName evidence="1">Sarcosine oxidase subunit gamma</fullName>
    </submittedName>
</protein>
<evidence type="ECO:0000313" key="1">
    <source>
        <dbReference type="EMBL" id="GHD13080.1"/>
    </source>
</evidence>
<reference evidence="1" key="1">
    <citation type="journal article" date="2014" name="Int. J. Syst. Evol. Microbiol.">
        <title>Complete genome sequence of Corynebacterium casei LMG S-19264T (=DSM 44701T), isolated from a smear-ripened cheese.</title>
        <authorList>
            <consortium name="US DOE Joint Genome Institute (JGI-PGF)"/>
            <person name="Walter F."/>
            <person name="Albersmeier A."/>
            <person name="Kalinowski J."/>
            <person name="Ruckert C."/>
        </authorList>
    </citation>
    <scope>NUCLEOTIDE SEQUENCE</scope>
    <source>
        <strain evidence="1">KCTC 42249</strain>
    </source>
</reference>
<dbReference type="AlphaFoldDB" id="A0A8J3DP21"/>
<reference evidence="1" key="2">
    <citation type="submission" date="2020-09" db="EMBL/GenBank/DDBJ databases">
        <authorList>
            <person name="Sun Q."/>
            <person name="Kim S."/>
        </authorList>
    </citation>
    <scope>NUCLEOTIDE SEQUENCE</scope>
    <source>
        <strain evidence="1">KCTC 42249</strain>
    </source>
</reference>
<accession>A0A8J3DP21</accession>